<organism evidence="1 2">
    <name type="scientific">Clonostachys chloroleuca</name>
    <dbReference type="NCBI Taxonomy" id="1926264"/>
    <lineage>
        <taxon>Eukaryota</taxon>
        <taxon>Fungi</taxon>
        <taxon>Dikarya</taxon>
        <taxon>Ascomycota</taxon>
        <taxon>Pezizomycotina</taxon>
        <taxon>Sordariomycetes</taxon>
        <taxon>Hypocreomycetidae</taxon>
        <taxon>Hypocreales</taxon>
        <taxon>Bionectriaceae</taxon>
        <taxon>Clonostachys</taxon>
    </lineage>
</organism>
<name>A0AA35Q3U2_9HYPO</name>
<gene>
    <name evidence="1" type="ORF">CCHLO57077_00002136</name>
</gene>
<proteinExistence type="predicted"/>
<evidence type="ECO:0000313" key="1">
    <source>
        <dbReference type="EMBL" id="CAI6090510.1"/>
    </source>
</evidence>
<comment type="caution">
    <text evidence="1">The sequence shown here is derived from an EMBL/GenBank/DDBJ whole genome shotgun (WGS) entry which is preliminary data.</text>
</comment>
<keyword evidence="2" id="KW-1185">Reference proteome</keyword>
<reference evidence="1" key="1">
    <citation type="submission" date="2023-01" db="EMBL/GenBank/DDBJ databases">
        <authorList>
            <person name="Piombo E."/>
        </authorList>
    </citation>
    <scope>NUCLEOTIDE SEQUENCE</scope>
</reference>
<dbReference type="EMBL" id="CABFNP030001012">
    <property type="protein sequence ID" value="CAI6090510.1"/>
    <property type="molecule type" value="Genomic_DNA"/>
</dbReference>
<protein>
    <submittedName>
        <fullName evidence="1">Uncharacterized protein</fullName>
    </submittedName>
</protein>
<sequence length="134" mass="15557">MASRITNEMPDRDYRLIASMPPIISRNAYPLRNKYHSHHIISLAPKSAKNIFRGNTLAFNIFRPSIGPGAVVSSFWLRWRRRSQHKALGVDWKYRIEELLSHTLNNRVLPMVDSLVQRLVPSTTDVTFQCPNWT</sequence>
<accession>A0AA35Q3U2</accession>
<dbReference type="Proteomes" id="UP001160390">
    <property type="component" value="Unassembled WGS sequence"/>
</dbReference>
<evidence type="ECO:0000313" key="2">
    <source>
        <dbReference type="Proteomes" id="UP001160390"/>
    </source>
</evidence>
<dbReference type="AlphaFoldDB" id="A0AA35Q3U2"/>